<proteinExistence type="predicted"/>
<evidence type="ECO:0000313" key="1">
    <source>
        <dbReference type="EMBL" id="KAJ7561533.1"/>
    </source>
</evidence>
<name>A0ACC2E546_DIPCM</name>
<keyword evidence="2" id="KW-1185">Reference proteome</keyword>
<gene>
    <name evidence="1" type="ORF">O6H91_03G031900</name>
</gene>
<dbReference type="EMBL" id="CM055094">
    <property type="protein sequence ID" value="KAJ7561533.1"/>
    <property type="molecule type" value="Genomic_DNA"/>
</dbReference>
<evidence type="ECO:0000313" key="2">
    <source>
        <dbReference type="Proteomes" id="UP001162992"/>
    </source>
</evidence>
<organism evidence="1 2">
    <name type="scientific">Diphasiastrum complanatum</name>
    <name type="common">Issler's clubmoss</name>
    <name type="synonym">Lycopodium complanatum</name>
    <dbReference type="NCBI Taxonomy" id="34168"/>
    <lineage>
        <taxon>Eukaryota</taxon>
        <taxon>Viridiplantae</taxon>
        <taxon>Streptophyta</taxon>
        <taxon>Embryophyta</taxon>
        <taxon>Tracheophyta</taxon>
        <taxon>Lycopodiopsida</taxon>
        <taxon>Lycopodiales</taxon>
        <taxon>Lycopodiaceae</taxon>
        <taxon>Lycopodioideae</taxon>
        <taxon>Diphasiastrum</taxon>
    </lineage>
</organism>
<dbReference type="Proteomes" id="UP001162992">
    <property type="component" value="Chromosome 3"/>
</dbReference>
<accession>A0ACC2E546</accession>
<sequence>MAYEQELKLYPPVVHQLSSDEKARVQDALWKHHIPSVSAHECCSVLMQTIRAPIGVVWSIVRRFDKPQCYKHFISSCSCQGGLRVGSTREVTVISGLPAKNSQERLEILDDEQHVLSFRVLGGDHRLRNYHSVTTLHECTINDGPGTVVIESYVVDVPDGNTKEDTCIFTDTLVGCNLQSLAHVSEHIALGQRSL</sequence>
<comment type="caution">
    <text evidence="1">The sequence shown here is derived from an EMBL/GenBank/DDBJ whole genome shotgun (WGS) entry which is preliminary data.</text>
</comment>
<reference evidence="2" key="1">
    <citation type="journal article" date="2024" name="Proc. Natl. Acad. Sci. U.S.A.">
        <title>Extraordinary preservation of gene collinearity over three hundred million years revealed in homosporous lycophytes.</title>
        <authorList>
            <person name="Li C."/>
            <person name="Wickell D."/>
            <person name="Kuo L.Y."/>
            <person name="Chen X."/>
            <person name="Nie B."/>
            <person name="Liao X."/>
            <person name="Peng D."/>
            <person name="Ji J."/>
            <person name="Jenkins J."/>
            <person name="Williams M."/>
            <person name="Shu S."/>
            <person name="Plott C."/>
            <person name="Barry K."/>
            <person name="Rajasekar S."/>
            <person name="Grimwood J."/>
            <person name="Han X."/>
            <person name="Sun S."/>
            <person name="Hou Z."/>
            <person name="He W."/>
            <person name="Dai G."/>
            <person name="Sun C."/>
            <person name="Schmutz J."/>
            <person name="Leebens-Mack J.H."/>
            <person name="Li F.W."/>
            <person name="Wang L."/>
        </authorList>
    </citation>
    <scope>NUCLEOTIDE SEQUENCE [LARGE SCALE GENOMIC DNA]</scope>
    <source>
        <strain evidence="2">cv. PW_Plant_1</strain>
    </source>
</reference>
<protein>
    <submittedName>
        <fullName evidence="1">Uncharacterized protein</fullName>
    </submittedName>
</protein>